<comment type="caution">
    <text evidence="3">The sequence shown here is derived from an EMBL/GenBank/DDBJ whole genome shotgun (WGS) entry which is preliminary data.</text>
</comment>
<dbReference type="Proteomes" id="UP001139353">
    <property type="component" value="Unassembled WGS sequence"/>
</dbReference>
<dbReference type="InterPro" id="IPR012312">
    <property type="entry name" value="Hemerythrin-like"/>
</dbReference>
<reference evidence="3" key="1">
    <citation type="submission" date="2021-11" db="EMBL/GenBank/DDBJ databases">
        <title>BS-T2-15 a new species belonging to the Comamonadaceae family isolated from the soil of a French oak forest.</title>
        <authorList>
            <person name="Mieszkin S."/>
            <person name="Alain K."/>
        </authorList>
    </citation>
    <scope>NUCLEOTIDE SEQUENCE</scope>
    <source>
        <strain evidence="3">BS-T2-15</strain>
    </source>
</reference>
<dbReference type="EMBL" id="JAJLJH010000002">
    <property type="protein sequence ID" value="MCK9686117.1"/>
    <property type="molecule type" value="Genomic_DNA"/>
</dbReference>
<evidence type="ECO:0000256" key="1">
    <source>
        <dbReference type="SAM" id="MobiDB-lite"/>
    </source>
</evidence>
<evidence type="ECO:0000313" key="4">
    <source>
        <dbReference type="Proteomes" id="UP001139353"/>
    </source>
</evidence>
<sequence>MEATEYLTRQHREIEEALRAALAVDNPDVKRSRFLDIADALILHIAAEELVFYPAVHEKPNEDVLLESLEEHLALKRLLSDLLALHGDDVTFQPKLHVLREQAEHHHRDEERKLFPEVRAKMDAARLEALGREMEAQELRMQARGKPRKTVHEQTDAARPLP</sequence>
<evidence type="ECO:0000259" key="2">
    <source>
        <dbReference type="Pfam" id="PF01814"/>
    </source>
</evidence>
<dbReference type="Pfam" id="PF01814">
    <property type="entry name" value="Hemerythrin"/>
    <property type="match status" value="1"/>
</dbReference>
<feature type="domain" description="Hemerythrin-like" evidence="2">
    <location>
        <begin position="4"/>
        <end position="117"/>
    </location>
</feature>
<dbReference type="RefSeq" id="WP_275682148.1">
    <property type="nucleotide sequence ID" value="NZ_JAJLJH010000002.1"/>
</dbReference>
<protein>
    <submittedName>
        <fullName evidence="3">Hemerythrin domain-containing protein</fullName>
    </submittedName>
</protein>
<keyword evidence="4" id="KW-1185">Reference proteome</keyword>
<accession>A0A9X2BZA9</accession>
<organism evidence="3 4">
    <name type="scientific">Scleromatobacter humisilvae</name>
    <dbReference type="NCBI Taxonomy" id="2897159"/>
    <lineage>
        <taxon>Bacteria</taxon>
        <taxon>Pseudomonadati</taxon>
        <taxon>Pseudomonadota</taxon>
        <taxon>Betaproteobacteria</taxon>
        <taxon>Burkholderiales</taxon>
        <taxon>Sphaerotilaceae</taxon>
        <taxon>Scleromatobacter</taxon>
    </lineage>
</organism>
<name>A0A9X2BZA9_9BURK</name>
<gene>
    <name evidence="3" type="ORF">LPC04_10410</name>
</gene>
<feature type="region of interest" description="Disordered" evidence="1">
    <location>
        <begin position="138"/>
        <end position="162"/>
    </location>
</feature>
<dbReference type="PANTHER" id="PTHR35585">
    <property type="entry name" value="HHE DOMAIN PROTEIN (AFU_ORTHOLOGUE AFUA_4G00730)"/>
    <property type="match status" value="1"/>
</dbReference>
<evidence type="ECO:0000313" key="3">
    <source>
        <dbReference type="EMBL" id="MCK9686117.1"/>
    </source>
</evidence>
<dbReference type="PANTHER" id="PTHR35585:SF1">
    <property type="entry name" value="HHE DOMAIN PROTEIN (AFU_ORTHOLOGUE AFUA_4G00730)"/>
    <property type="match status" value="1"/>
</dbReference>
<dbReference type="AlphaFoldDB" id="A0A9X2BZA9"/>
<dbReference type="Gene3D" id="1.20.120.520">
    <property type="entry name" value="nmb1532 protein domain like"/>
    <property type="match status" value="1"/>
</dbReference>
<proteinExistence type="predicted"/>